<dbReference type="PANTHER" id="PTHR11669">
    <property type="entry name" value="REPLICATION FACTOR C / DNA POLYMERASE III GAMMA-TAU SUBUNIT"/>
    <property type="match status" value="1"/>
</dbReference>
<dbReference type="PANTHER" id="PTHR11669:SF8">
    <property type="entry name" value="DNA POLYMERASE III SUBUNIT DELTA"/>
    <property type="match status" value="1"/>
</dbReference>
<dbReference type="AlphaFoldDB" id="A0A7X0JTF2"/>
<keyword evidence="4 9" id="KW-0548">Nucleotidyltransferase</keyword>
<dbReference type="GO" id="GO:0008408">
    <property type="term" value="F:3'-5' exonuclease activity"/>
    <property type="evidence" value="ECO:0007669"/>
    <property type="project" value="InterPro"/>
</dbReference>
<dbReference type="InterPro" id="IPR050238">
    <property type="entry name" value="DNA_Rep/Repair_Clamp_Loader"/>
</dbReference>
<evidence type="ECO:0000256" key="6">
    <source>
        <dbReference type="ARBA" id="ARBA00022932"/>
    </source>
</evidence>
<evidence type="ECO:0000256" key="4">
    <source>
        <dbReference type="ARBA" id="ARBA00022695"/>
    </source>
</evidence>
<dbReference type="InterPro" id="IPR004622">
    <property type="entry name" value="DNA_pol_HolB"/>
</dbReference>
<evidence type="ECO:0000313" key="9">
    <source>
        <dbReference type="EMBL" id="MBB6521953.1"/>
    </source>
</evidence>
<dbReference type="GO" id="GO:0003677">
    <property type="term" value="F:DNA binding"/>
    <property type="evidence" value="ECO:0007669"/>
    <property type="project" value="InterPro"/>
</dbReference>
<dbReference type="GO" id="GO:0003887">
    <property type="term" value="F:DNA-directed DNA polymerase activity"/>
    <property type="evidence" value="ECO:0007669"/>
    <property type="project" value="UniProtKB-KW"/>
</dbReference>
<dbReference type="Gene3D" id="1.20.272.10">
    <property type="match status" value="1"/>
</dbReference>
<dbReference type="Pfam" id="PF09115">
    <property type="entry name" value="DNApol3-delta_C"/>
    <property type="match status" value="1"/>
</dbReference>
<dbReference type="Gene3D" id="3.40.50.300">
    <property type="entry name" value="P-loop containing nucleotide triphosphate hydrolases"/>
    <property type="match status" value="1"/>
</dbReference>
<dbReference type="SUPFAM" id="SSF52540">
    <property type="entry name" value="P-loop containing nucleoside triphosphate hydrolases"/>
    <property type="match status" value="1"/>
</dbReference>
<evidence type="ECO:0000313" key="10">
    <source>
        <dbReference type="Proteomes" id="UP000528457"/>
    </source>
</evidence>
<gene>
    <name evidence="9" type="ORF">HNR48_002238</name>
</gene>
<dbReference type="FunCoup" id="A0A7X0JTF2">
    <property type="interactions" value="190"/>
</dbReference>
<dbReference type="NCBIfam" id="TIGR00678">
    <property type="entry name" value="holB"/>
    <property type="match status" value="1"/>
</dbReference>
<keyword evidence="3 9" id="KW-0808">Transferase</keyword>
<organism evidence="9 10">
    <name type="scientific">Pseudoteredinibacter isoporae</name>
    <dbReference type="NCBI Taxonomy" id="570281"/>
    <lineage>
        <taxon>Bacteria</taxon>
        <taxon>Pseudomonadati</taxon>
        <taxon>Pseudomonadota</taxon>
        <taxon>Gammaproteobacteria</taxon>
        <taxon>Cellvibrionales</taxon>
        <taxon>Cellvibrionaceae</taxon>
        <taxon>Pseudoteredinibacter</taxon>
    </lineage>
</organism>
<keyword evidence="5" id="KW-0235">DNA replication</keyword>
<dbReference type="InterPro" id="IPR027417">
    <property type="entry name" value="P-loop_NTPase"/>
</dbReference>
<keyword evidence="10" id="KW-1185">Reference proteome</keyword>
<dbReference type="GO" id="GO:0006261">
    <property type="term" value="P:DNA-templated DNA replication"/>
    <property type="evidence" value="ECO:0007669"/>
    <property type="project" value="TreeGrafter"/>
</dbReference>
<dbReference type="InterPro" id="IPR015199">
    <property type="entry name" value="DNA_pol_III_delta_C"/>
</dbReference>
<comment type="caution">
    <text evidence="9">The sequence shown here is derived from an EMBL/GenBank/DDBJ whole genome shotgun (WGS) entry which is preliminary data.</text>
</comment>
<evidence type="ECO:0000256" key="2">
    <source>
        <dbReference type="ARBA" id="ARBA00014363"/>
    </source>
</evidence>
<dbReference type="GO" id="GO:0009360">
    <property type="term" value="C:DNA polymerase III complex"/>
    <property type="evidence" value="ECO:0007669"/>
    <property type="project" value="InterPro"/>
</dbReference>
<dbReference type="EMBL" id="JACHHT010000002">
    <property type="protein sequence ID" value="MBB6521953.1"/>
    <property type="molecule type" value="Genomic_DNA"/>
</dbReference>
<dbReference type="Pfam" id="PF13177">
    <property type="entry name" value="DNA_pol3_delta2"/>
    <property type="match status" value="1"/>
</dbReference>
<name>A0A7X0JTF2_9GAMM</name>
<evidence type="ECO:0000256" key="5">
    <source>
        <dbReference type="ARBA" id="ARBA00022705"/>
    </source>
</evidence>
<sequence length="335" mass="36624">MSATLPYPWQQETWQSLLTRFQQGQLPHGLLFNGSAGVGKRHLAQCLAEFVLCLAPQSDAACGQCKSCELIRAGTHPDLQSVSPEESGKAIKIDQVRKLNGFLGQTSQQGGYKVAILAPAEAMNINAANALLKNLEEPSAKTLILLISDAPNRLMATIRSRCQAVAFAVPVLAEASRWLQPLCGDHSPEALLNMCGGAPLAARDLLDDGRLEARLAFAKDLNEMANGQMFSLQAASRWMDAEPLLLIEALLTWLQSASRQEAQTQSIQLMDDEQALMAVLHSVGVKLRFRLYDKLLQSKAQLLSGANPNQQLLLEEIAMDWQAMMATRKPMRPAI</sequence>
<reference evidence="9 10" key="1">
    <citation type="submission" date="2020-08" db="EMBL/GenBank/DDBJ databases">
        <title>Genomic Encyclopedia of Type Strains, Phase IV (KMG-IV): sequencing the most valuable type-strain genomes for metagenomic binning, comparative biology and taxonomic classification.</title>
        <authorList>
            <person name="Goeker M."/>
        </authorList>
    </citation>
    <scope>NUCLEOTIDE SEQUENCE [LARGE SCALE GENOMIC DNA]</scope>
    <source>
        <strain evidence="9 10">DSM 22368</strain>
    </source>
</reference>
<accession>A0A7X0JTF2</accession>
<dbReference type="Proteomes" id="UP000528457">
    <property type="component" value="Unassembled WGS sequence"/>
</dbReference>
<proteinExistence type="predicted"/>
<comment type="catalytic activity">
    <reaction evidence="7">
        <text>DNA(n) + a 2'-deoxyribonucleoside 5'-triphosphate = DNA(n+1) + diphosphate</text>
        <dbReference type="Rhea" id="RHEA:22508"/>
        <dbReference type="Rhea" id="RHEA-COMP:17339"/>
        <dbReference type="Rhea" id="RHEA-COMP:17340"/>
        <dbReference type="ChEBI" id="CHEBI:33019"/>
        <dbReference type="ChEBI" id="CHEBI:61560"/>
        <dbReference type="ChEBI" id="CHEBI:173112"/>
        <dbReference type="EC" id="2.7.7.7"/>
    </reaction>
</comment>
<protein>
    <recommendedName>
        <fullName evidence="2">DNA polymerase III subunit delta'</fullName>
        <ecNumber evidence="1">2.7.7.7</ecNumber>
    </recommendedName>
</protein>
<evidence type="ECO:0000256" key="3">
    <source>
        <dbReference type="ARBA" id="ARBA00022679"/>
    </source>
</evidence>
<dbReference type="RefSeq" id="WP_166847114.1">
    <property type="nucleotide sequence ID" value="NZ_JAAONY010000002.1"/>
</dbReference>
<evidence type="ECO:0000259" key="8">
    <source>
        <dbReference type="Pfam" id="PF09115"/>
    </source>
</evidence>
<feature type="domain" description="DNA polymerase III delta subunit C-terminal" evidence="8">
    <location>
        <begin position="210"/>
        <end position="322"/>
    </location>
</feature>
<evidence type="ECO:0000256" key="1">
    <source>
        <dbReference type="ARBA" id="ARBA00012417"/>
    </source>
</evidence>
<keyword evidence="6" id="KW-0239">DNA-directed DNA polymerase</keyword>
<dbReference type="InParanoid" id="A0A7X0JTF2"/>
<evidence type="ECO:0000256" key="7">
    <source>
        <dbReference type="ARBA" id="ARBA00049244"/>
    </source>
</evidence>
<dbReference type="NCBIfam" id="NF004310">
    <property type="entry name" value="PRK05707.1"/>
    <property type="match status" value="1"/>
</dbReference>
<dbReference type="EC" id="2.7.7.7" evidence="1"/>